<dbReference type="InterPro" id="IPR001647">
    <property type="entry name" value="HTH_TetR"/>
</dbReference>
<feature type="domain" description="HTH tetR-type" evidence="4">
    <location>
        <begin position="21"/>
        <end position="81"/>
    </location>
</feature>
<dbReference type="PANTHER" id="PTHR30055">
    <property type="entry name" value="HTH-TYPE TRANSCRIPTIONAL REGULATOR RUTR"/>
    <property type="match status" value="1"/>
</dbReference>
<dbReference type="InterPro" id="IPR039536">
    <property type="entry name" value="TetR_C_Proteobacteria"/>
</dbReference>
<dbReference type="GO" id="GO:0000976">
    <property type="term" value="F:transcription cis-regulatory region binding"/>
    <property type="evidence" value="ECO:0007669"/>
    <property type="project" value="TreeGrafter"/>
</dbReference>
<keyword evidence="1 2" id="KW-0238">DNA-binding</keyword>
<proteinExistence type="predicted"/>
<dbReference type="Pfam" id="PF00440">
    <property type="entry name" value="TetR_N"/>
    <property type="match status" value="1"/>
</dbReference>
<dbReference type="Gene3D" id="1.10.357.10">
    <property type="entry name" value="Tetracycline Repressor, domain 2"/>
    <property type="match status" value="1"/>
</dbReference>
<evidence type="ECO:0000256" key="1">
    <source>
        <dbReference type="ARBA" id="ARBA00023125"/>
    </source>
</evidence>
<organism evidence="5 6">
    <name type="scientific">Pantoea rodasii</name>
    <dbReference type="NCBI Taxonomy" id="1076549"/>
    <lineage>
        <taxon>Bacteria</taxon>
        <taxon>Pseudomonadati</taxon>
        <taxon>Pseudomonadota</taxon>
        <taxon>Gammaproteobacteria</taxon>
        <taxon>Enterobacterales</taxon>
        <taxon>Erwiniaceae</taxon>
        <taxon>Pantoea</taxon>
    </lineage>
</organism>
<dbReference type="PANTHER" id="PTHR30055:SF223">
    <property type="entry name" value="HTH-TYPE TRANSCRIPTIONAL REGULATOR UIDR"/>
    <property type="match status" value="1"/>
</dbReference>
<dbReference type="InterPro" id="IPR023772">
    <property type="entry name" value="DNA-bd_HTH_TetR-type_CS"/>
</dbReference>
<dbReference type="InterPro" id="IPR050109">
    <property type="entry name" value="HTH-type_TetR-like_transc_reg"/>
</dbReference>
<accession>A0A2M9W7A0</accession>
<sequence>MKKSDSQPSALRGRPKTQDEASRRQSIISHAFQAFIELGFAQTSTAEIARRAKISKRTLYEAFSDKKALFAAVIKQHRHLLLDLPRPKDEQHPLDETLFEIFRLNISEDEFLERDAILRLMTRESILFPELSDYLYESRAVRSRELLMEWLQTTANEKHLPLDDVEMVAGLLMDVVFGALVPHRRVSQTEERQKITAHIKRRIQIILLGTGWLNEAASQQA</sequence>
<keyword evidence="6" id="KW-1185">Reference proteome</keyword>
<dbReference type="Pfam" id="PF14246">
    <property type="entry name" value="TetR_C_7"/>
    <property type="match status" value="1"/>
</dbReference>
<evidence type="ECO:0000256" key="3">
    <source>
        <dbReference type="SAM" id="MobiDB-lite"/>
    </source>
</evidence>
<dbReference type="InterPro" id="IPR009057">
    <property type="entry name" value="Homeodomain-like_sf"/>
</dbReference>
<dbReference type="Proteomes" id="UP000232062">
    <property type="component" value="Unassembled WGS sequence"/>
</dbReference>
<dbReference type="PROSITE" id="PS50977">
    <property type="entry name" value="HTH_TETR_2"/>
    <property type="match status" value="1"/>
</dbReference>
<feature type="region of interest" description="Disordered" evidence="3">
    <location>
        <begin position="1"/>
        <end position="23"/>
    </location>
</feature>
<dbReference type="GO" id="GO:0003700">
    <property type="term" value="F:DNA-binding transcription factor activity"/>
    <property type="evidence" value="ECO:0007669"/>
    <property type="project" value="TreeGrafter"/>
</dbReference>
<protein>
    <submittedName>
        <fullName evidence="5">TetR/AcrR family transcriptional regulator</fullName>
    </submittedName>
</protein>
<reference evidence="5 6" key="1">
    <citation type="submission" date="2017-11" db="EMBL/GenBank/DDBJ databases">
        <title>The genome sequence of Pantoea rodasii DSM 26611.</title>
        <authorList>
            <person name="Gao J."/>
            <person name="Mao X."/>
            <person name="Sun J."/>
        </authorList>
    </citation>
    <scope>NUCLEOTIDE SEQUENCE [LARGE SCALE GENOMIC DNA]</scope>
    <source>
        <strain evidence="5 6">DSM 26611</strain>
    </source>
</reference>
<dbReference type="PRINTS" id="PR00455">
    <property type="entry name" value="HTHTETR"/>
</dbReference>
<dbReference type="OrthoDB" id="116240at2"/>
<feature type="DNA-binding region" description="H-T-H motif" evidence="2">
    <location>
        <begin position="44"/>
        <end position="63"/>
    </location>
</feature>
<dbReference type="EMBL" id="PIQI01000028">
    <property type="protein sequence ID" value="PJZ03416.1"/>
    <property type="molecule type" value="Genomic_DNA"/>
</dbReference>
<dbReference type="STRING" id="1076549.HA45_05590"/>
<evidence type="ECO:0000259" key="4">
    <source>
        <dbReference type="PROSITE" id="PS50977"/>
    </source>
</evidence>
<gene>
    <name evidence="5" type="ORF">PRCB_22680</name>
</gene>
<dbReference type="SUPFAM" id="SSF46689">
    <property type="entry name" value="Homeodomain-like"/>
    <property type="match status" value="1"/>
</dbReference>
<evidence type="ECO:0000313" key="6">
    <source>
        <dbReference type="Proteomes" id="UP000232062"/>
    </source>
</evidence>
<comment type="caution">
    <text evidence="5">The sequence shown here is derived from an EMBL/GenBank/DDBJ whole genome shotgun (WGS) entry which is preliminary data.</text>
</comment>
<evidence type="ECO:0000256" key="2">
    <source>
        <dbReference type="PROSITE-ProRule" id="PRU00335"/>
    </source>
</evidence>
<name>A0A2M9W7A0_9GAMM</name>
<dbReference type="PROSITE" id="PS01081">
    <property type="entry name" value="HTH_TETR_1"/>
    <property type="match status" value="1"/>
</dbReference>
<dbReference type="AlphaFoldDB" id="A0A2M9W7A0"/>
<evidence type="ECO:0000313" key="5">
    <source>
        <dbReference type="EMBL" id="PJZ03416.1"/>
    </source>
</evidence>